<accession>A0A316U2E7</accession>
<evidence type="ECO:0000313" key="2">
    <source>
        <dbReference type="EMBL" id="PWN19509.1"/>
    </source>
</evidence>
<gene>
    <name evidence="2" type="ORF">BCV69DRAFT_251150</name>
</gene>
<protein>
    <submittedName>
        <fullName evidence="2">Uncharacterized protein</fullName>
    </submittedName>
</protein>
<feature type="region of interest" description="Disordered" evidence="1">
    <location>
        <begin position="30"/>
        <end position="64"/>
    </location>
</feature>
<evidence type="ECO:0000256" key="1">
    <source>
        <dbReference type="SAM" id="MobiDB-lite"/>
    </source>
</evidence>
<name>A0A316U2E7_9BASI</name>
<keyword evidence="3" id="KW-1185">Reference proteome</keyword>
<organism evidence="2 3">
    <name type="scientific">Pseudomicrostroma glucosiphilum</name>
    <dbReference type="NCBI Taxonomy" id="1684307"/>
    <lineage>
        <taxon>Eukaryota</taxon>
        <taxon>Fungi</taxon>
        <taxon>Dikarya</taxon>
        <taxon>Basidiomycota</taxon>
        <taxon>Ustilaginomycotina</taxon>
        <taxon>Exobasidiomycetes</taxon>
        <taxon>Microstromatales</taxon>
        <taxon>Microstromatales incertae sedis</taxon>
        <taxon>Pseudomicrostroma</taxon>
    </lineage>
</organism>
<dbReference type="GeneID" id="37012150"/>
<feature type="compositionally biased region" description="Basic residues" evidence="1">
    <location>
        <begin position="35"/>
        <end position="50"/>
    </location>
</feature>
<reference evidence="2 3" key="1">
    <citation type="journal article" date="2018" name="Mol. Biol. Evol.">
        <title>Broad Genomic Sampling Reveals a Smut Pathogenic Ancestry of the Fungal Clade Ustilaginomycotina.</title>
        <authorList>
            <person name="Kijpornyongpan T."/>
            <person name="Mondo S.J."/>
            <person name="Barry K."/>
            <person name="Sandor L."/>
            <person name="Lee J."/>
            <person name="Lipzen A."/>
            <person name="Pangilinan J."/>
            <person name="LaButti K."/>
            <person name="Hainaut M."/>
            <person name="Henrissat B."/>
            <person name="Grigoriev I.V."/>
            <person name="Spatafora J.W."/>
            <person name="Aime M.C."/>
        </authorList>
    </citation>
    <scope>NUCLEOTIDE SEQUENCE [LARGE SCALE GENOMIC DNA]</scope>
    <source>
        <strain evidence="2 3">MCA 4718</strain>
    </source>
</reference>
<dbReference type="RefSeq" id="XP_025346669.1">
    <property type="nucleotide sequence ID" value="XM_025490416.1"/>
</dbReference>
<dbReference type="Proteomes" id="UP000245942">
    <property type="component" value="Unassembled WGS sequence"/>
</dbReference>
<sequence>MEVEERAVAPNRLEAVRILKAAAAAVTPNYGTGGHKARRSVGEHHRRVRYHPRDLAEDGEQGGLEERAATPNELEAVRILKAAAAAVTPDYGRGGHQARDEPAESASTELPAKPKKKKKRSAGTCAKKNSSSTSTSVVTSSTSKKSTSTTTTTSTKATSTSKASSSKATSTTATNSTKTATTTTASSTATATCGSSSYGYTQARADLNKIMKWAYVTDIQTEAQKVETTYAVLSAANRYYPELATQDAVRYLLADINAESSFNVTSYSGGRLDSGASLGLLQVSPGSGSQLLPLFVGHARVSYNNYSWSDTVGPCGALLDYATGKQLSLAGLTTDDLYRPWVNIHVAAWVQSNLARTSSADPYDWEQTSDDAYTFIAAQAKYNAAVAAGTSSSSLLTAMNKANKTLTADLVGAGLPRSLLTGAGSWVAGPATDGDGSYTSADDDVSAPYFANIEDGLAALYGDKTHDSDWLDSQVLTAGLVDYRPSS</sequence>
<dbReference type="AlphaFoldDB" id="A0A316U2E7"/>
<proteinExistence type="predicted"/>
<feature type="region of interest" description="Disordered" evidence="1">
    <location>
        <begin position="90"/>
        <end position="196"/>
    </location>
</feature>
<feature type="compositionally biased region" description="Low complexity" evidence="1">
    <location>
        <begin position="124"/>
        <end position="196"/>
    </location>
</feature>
<evidence type="ECO:0000313" key="3">
    <source>
        <dbReference type="Proteomes" id="UP000245942"/>
    </source>
</evidence>
<dbReference type="EMBL" id="KZ819331">
    <property type="protein sequence ID" value="PWN19509.1"/>
    <property type="molecule type" value="Genomic_DNA"/>
</dbReference>
<dbReference type="OrthoDB" id="3356264at2759"/>